<dbReference type="RefSeq" id="WP_073436418.1">
    <property type="nucleotide sequence ID" value="NZ_BJXU01000120.1"/>
</dbReference>
<dbReference type="STRING" id="44933.SAMN05660971_03410"/>
<dbReference type="OrthoDB" id="9814509at2"/>
<accession>A0A1M7K9N0</accession>
<dbReference type="Gene3D" id="3.40.50.11310">
    <property type="entry name" value="Bacterial phosphonate metabolism protein PhnH"/>
    <property type="match status" value="1"/>
</dbReference>
<name>A0A1M7K9N0_9GAMM</name>
<dbReference type="InterPro" id="IPR008772">
    <property type="entry name" value="Phosphonate_metab_PhnH"/>
</dbReference>
<proteinExistence type="predicted"/>
<dbReference type="PIRSF" id="PIRSF020680">
    <property type="entry name" value="PhnH"/>
    <property type="match status" value="1"/>
</dbReference>
<protein>
    <submittedName>
        <fullName evidence="1">Alpha-D-ribose 1-methylphosphonate 5-triphosphate synthase subunit PhnH</fullName>
    </submittedName>
</protein>
<sequence>MTGTGTRAANVRPRDWPMLDDGVHHSQQLFRQLLSAMSEPGTQQTLAVAELPAGAQLSPAAWAAVLTLCDLDTRLWVEPRLATPGLYEAVAFHTGASITESPADADFALVVPQTLSEVTSFAEGSDAWPDRSTTLIVVTDSLAEGNDWVLSGPGIADCRGLTLSAEAVPLMARLSANLATFPRGLDAFITAGHQLLAVARSTRVEARTEHAARIEEDV</sequence>
<evidence type="ECO:0000313" key="1">
    <source>
        <dbReference type="EMBL" id="SHM62009.1"/>
    </source>
</evidence>
<organism evidence="1 2">
    <name type="scientific">Halomonas cupida</name>
    <dbReference type="NCBI Taxonomy" id="44933"/>
    <lineage>
        <taxon>Bacteria</taxon>
        <taxon>Pseudomonadati</taxon>
        <taxon>Pseudomonadota</taxon>
        <taxon>Gammaproteobacteria</taxon>
        <taxon>Oceanospirillales</taxon>
        <taxon>Halomonadaceae</taxon>
        <taxon>Halomonas</taxon>
    </lineage>
</organism>
<dbReference type="Proteomes" id="UP000184123">
    <property type="component" value="Unassembled WGS sequence"/>
</dbReference>
<dbReference type="Pfam" id="PF05845">
    <property type="entry name" value="PhnH"/>
    <property type="match status" value="1"/>
</dbReference>
<dbReference type="SUPFAM" id="SSF159709">
    <property type="entry name" value="PhnH-like"/>
    <property type="match status" value="1"/>
</dbReference>
<gene>
    <name evidence="1" type="ORF">SAMN05660971_03410</name>
</gene>
<dbReference type="EMBL" id="FRCA01000010">
    <property type="protein sequence ID" value="SHM62009.1"/>
    <property type="molecule type" value="Genomic_DNA"/>
</dbReference>
<dbReference type="AlphaFoldDB" id="A0A1M7K9N0"/>
<evidence type="ECO:0000313" key="2">
    <source>
        <dbReference type="Proteomes" id="UP000184123"/>
    </source>
</evidence>
<dbReference type="InterPro" id="IPR038058">
    <property type="entry name" value="PhnH-like_sp"/>
</dbReference>
<dbReference type="NCBIfam" id="TIGR03292">
    <property type="entry name" value="PhnH_redo"/>
    <property type="match status" value="1"/>
</dbReference>
<dbReference type="GO" id="GO:0019634">
    <property type="term" value="P:organic phosphonate metabolic process"/>
    <property type="evidence" value="ECO:0007669"/>
    <property type="project" value="InterPro"/>
</dbReference>
<reference evidence="1 2" key="1">
    <citation type="submission" date="2016-11" db="EMBL/GenBank/DDBJ databases">
        <authorList>
            <person name="Jaros S."/>
            <person name="Januszkiewicz K."/>
            <person name="Wedrychowicz H."/>
        </authorList>
    </citation>
    <scope>NUCLEOTIDE SEQUENCE [LARGE SCALE GENOMIC DNA]</scope>
    <source>
        <strain evidence="1 2">DSM 4740</strain>
    </source>
</reference>